<dbReference type="HAMAP" id="MF_00033">
    <property type="entry name" value="MurG"/>
    <property type="match status" value="1"/>
</dbReference>
<keyword evidence="4 10" id="KW-0808">Transferase</keyword>
<evidence type="ECO:0000256" key="11">
    <source>
        <dbReference type="SAM" id="Phobius"/>
    </source>
</evidence>
<dbReference type="GO" id="GO:0005975">
    <property type="term" value="P:carbohydrate metabolic process"/>
    <property type="evidence" value="ECO:0007669"/>
    <property type="project" value="InterPro"/>
</dbReference>
<dbReference type="CDD" id="cd03785">
    <property type="entry name" value="GT28_MurG"/>
    <property type="match status" value="1"/>
</dbReference>
<dbReference type="GO" id="GO:0050511">
    <property type="term" value="F:undecaprenyldiphospho-muramoylpentapeptide beta-N-acetylglucosaminyltransferase activity"/>
    <property type="evidence" value="ECO:0007669"/>
    <property type="project" value="UniProtKB-UniRule"/>
</dbReference>
<evidence type="ECO:0000256" key="3">
    <source>
        <dbReference type="ARBA" id="ARBA00022676"/>
    </source>
</evidence>
<feature type="binding site" evidence="10">
    <location>
        <position position="203"/>
    </location>
    <ligand>
        <name>UDP-N-acetyl-alpha-D-glucosamine</name>
        <dbReference type="ChEBI" id="CHEBI:57705"/>
    </ligand>
</feature>
<evidence type="ECO:0000256" key="4">
    <source>
        <dbReference type="ARBA" id="ARBA00022679"/>
    </source>
</evidence>
<protein>
    <recommendedName>
        <fullName evidence="10">UDP-N-acetylglucosamine--N-acetylmuramyl-(pentapeptide) pyrophosphoryl-undecaprenol N-acetylglucosamine transferase</fullName>
        <ecNumber evidence="10">2.4.1.227</ecNumber>
    </recommendedName>
    <alternativeName>
        <fullName evidence="10">Undecaprenyl-PP-MurNAc-pentapeptide-UDPGlcNAc GlcNAc transferase</fullName>
    </alternativeName>
</protein>
<feature type="binding site" evidence="10">
    <location>
        <position position="309"/>
    </location>
    <ligand>
        <name>UDP-N-acetyl-alpha-D-glucosamine</name>
        <dbReference type="ChEBI" id="CHEBI:57705"/>
    </ligand>
</feature>
<comment type="similarity">
    <text evidence="10">Belongs to the glycosyltransferase 28 family. MurG subfamily.</text>
</comment>
<comment type="pathway">
    <text evidence="10">Cell wall biogenesis; peptidoglycan biosynthesis.</text>
</comment>
<proteinExistence type="inferred from homology"/>
<dbReference type="SUPFAM" id="SSF53756">
    <property type="entry name" value="UDP-Glycosyltransferase/glycogen phosphorylase"/>
    <property type="match status" value="1"/>
</dbReference>
<evidence type="ECO:0000256" key="8">
    <source>
        <dbReference type="ARBA" id="ARBA00023306"/>
    </source>
</evidence>
<dbReference type="PANTHER" id="PTHR21015:SF22">
    <property type="entry name" value="GLYCOSYLTRANSFERASE"/>
    <property type="match status" value="1"/>
</dbReference>
<keyword evidence="7 10" id="KW-0472">Membrane</keyword>
<gene>
    <name evidence="10" type="primary">murG</name>
    <name evidence="14" type="ORF">UU38_C0003G0160</name>
</gene>
<dbReference type="GO" id="GO:0051301">
    <property type="term" value="P:cell division"/>
    <property type="evidence" value="ECO:0007669"/>
    <property type="project" value="UniProtKB-KW"/>
</dbReference>
<evidence type="ECO:0000259" key="12">
    <source>
        <dbReference type="Pfam" id="PF03033"/>
    </source>
</evidence>
<evidence type="ECO:0000256" key="2">
    <source>
        <dbReference type="ARBA" id="ARBA00022618"/>
    </source>
</evidence>
<feature type="domain" description="Glycosyltransferase family 28 N-terminal" evidence="12">
    <location>
        <begin position="3"/>
        <end position="145"/>
    </location>
</feature>
<dbReference type="Proteomes" id="UP000033918">
    <property type="component" value="Unassembled WGS sequence"/>
</dbReference>
<evidence type="ECO:0000313" key="14">
    <source>
        <dbReference type="EMBL" id="KKR88908.1"/>
    </source>
</evidence>
<dbReference type="PATRIC" id="fig|1619006.3.peg.455"/>
<dbReference type="Pfam" id="PF03033">
    <property type="entry name" value="Glyco_transf_28"/>
    <property type="match status" value="1"/>
</dbReference>
<name>A0A0G0UJB1_9BACT</name>
<dbReference type="GO" id="GO:0008360">
    <property type="term" value="P:regulation of cell shape"/>
    <property type="evidence" value="ECO:0007669"/>
    <property type="project" value="UniProtKB-KW"/>
</dbReference>
<feature type="binding site" evidence="10">
    <location>
        <begin position="10"/>
        <end position="12"/>
    </location>
    <ligand>
        <name>UDP-N-acetyl-alpha-D-glucosamine</name>
        <dbReference type="ChEBI" id="CHEBI:57705"/>
    </ligand>
</feature>
<keyword evidence="9 10" id="KW-0961">Cell wall biogenesis/degradation</keyword>
<dbReference type="EC" id="2.4.1.227" evidence="10"/>
<keyword evidence="6 10" id="KW-0573">Peptidoglycan synthesis</keyword>
<accession>A0A0G0UJB1</accession>
<comment type="subcellular location">
    <subcellularLocation>
        <location evidence="10">Cell membrane</location>
        <topology evidence="10">Peripheral membrane protein</topology>
        <orientation evidence="10">Cytoplasmic side</orientation>
    </subcellularLocation>
</comment>
<evidence type="ECO:0000256" key="9">
    <source>
        <dbReference type="ARBA" id="ARBA00023316"/>
    </source>
</evidence>
<dbReference type="GO" id="GO:0071555">
    <property type="term" value="P:cell wall organization"/>
    <property type="evidence" value="ECO:0007669"/>
    <property type="project" value="UniProtKB-KW"/>
</dbReference>
<comment type="caution">
    <text evidence="10">Lacks conserved residue(s) required for the propagation of feature annotation.</text>
</comment>
<evidence type="ECO:0000256" key="7">
    <source>
        <dbReference type="ARBA" id="ARBA00023136"/>
    </source>
</evidence>
<dbReference type="InterPro" id="IPR007235">
    <property type="entry name" value="Glyco_trans_28_C"/>
</dbReference>
<sequence>MRILFTGGGTGGHIYPILAVTEELQSSAVQKKINLDLRYFGAPETYRLLLNENGVLVSKIFSAKWRRYFDIRNFLDIPLFLISIFQALLKIFWFMPDVLFSKGGPGSLAIVLTSRFYRIPVIIHESDSIPGLTTLFSQRYADKIITSFKSTEKFFPENSRAKIILAGNPVRQSLLSDVLEQGTAKKVLGFNPEKPLIVIIGGSQGAVKINDFMMEIAEEMAKDWQILHQTGAKNFEDAGNELTLVFKNSAPETKSNYKITPYFGKNLKDVFAAADLIVSRAGSGSIFEIAAFGKPSILIPLKESANNHQSKNAYEYAKTGAAIVIEEENLHPTIFLTQIKKILSQPEISKSMSEAAKRFSKPEAAKIIAEEIISLVSR</sequence>
<evidence type="ECO:0000256" key="6">
    <source>
        <dbReference type="ARBA" id="ARBA00022984"/>
    </source>
</evidence>
<reference evidence="14 15" key="1">
    <citation type="journal article" date="2015" name="Nature">
        <title>rRNA introns, odd ribosomes, and small enigmatic genomes across a large radiation of phyla.</title>
        <authorList>
            <person name="Brown C.T."/>
            <person name="Hug L.A."/>
            <person name="Thomas B.C."/>
            <person name="Sharon I."/>
            <person name="Castelle C.J."/>
            <person name="Singh A."/>
            <person name="Wilkins M.J."/>
            <person name="Williams K.H."/>
            <person name="Banfield J.F."/>
        </authorList>
    </citation>
    <scope>NUCLEOTIDE SEQUENCE [LARGE SCALE GENOMIC DNA]</scope>
</reference>
<comment type="catalytic activity">
    <reaction evidence="10">
        <text>di-trans,octa-cis-undecaprenyl diphospho-N-acetyl-alpha-D-muramoyl-L-alanyl-D-glutamyl-meso-2,6-diaminopimeloyl-D-alanyl-D-alanine + UDP-N-acetyl-alpha-D-glucosamine = di-trans,octa-cis-undecaprenyl diphospho-[N-acetyl-alpha-D-glucosaminyl-(1-&gt;4)]-N-acetyl-alpha-D-muramoyl-L-alanyl-D-glutamyl-meso-2,6-diaminopimeloyl-D-alanyl-D-alanine + UDP + H(+)</text>
        <dbReference type="Rhea" id="RHEA:31227"/>
        <dbReference type="ChEBI" id="CHEBI:15378"/>
        <dbReference type="ChEBI" id="CHEBI:57705"/>
        <dbReference type="ChEBI" id="CHEBI:58223"/>
        <dbReference type="ChEBI" id="CHEBI:61387"/>
        <dbReference type="ChEBI" id="CHEBI:61388"/>
        <dbReference type="EC" id="2.4.1.227"/>
    </reaction>
</comment>
<feature type="domain" description="Glycosyl transferase family 28 C-terminal" evidence="13">
    <location>
        <begin position="197"/>
        <end position="366"/>
    </location>
</feature>
<keyword evidence="2 10" id="KW-0132">Cell division</keyword>
<keyword evidence="5 10" id="KW-0133">Cell shape</keyword>
<evidence type="ECO:0000256" key="5">
    <source>
        <dbReference type="ARBA" id="ARBA00022960"/>
    </source>
</evidence>
<dbReference type="InterPro" id="IPR006009">
    <property type="entry name" value="GlcNAc_MurG"/>
</dbReference>
<feature type="binding site" evidence="10">
    <location>
        <position position="171"/>
    </location>
    <ligand>
        <name>UDP-N-acetyl-alpha-D-glucosamine</name>
        <dbReference type="ChEBI" id="CHEBI:57705"/>
    </ligand>
</feature>
<evidence type="ECO:0000313" key="15">
    <source>
        <dbReference type="Proteomes" id="UP000033918"/>
    </source>
</evidence>
<dbReference type="Gene3D" id="3.40.50.2000">
    <property type="entry name" value="Glycogen Phosphorylase B"/>
    <property type="match status" value="2"/>
</dbReference>
<feature type="transmembrane region" description="Helical" evidence="11">
    <location>
        <begin position="74"/>
        <end position="95"/>
    </location>
</feature>
<dbReference type="EMBL" id="LCAK01000003">
    <property type="protein sequence ID" value="KKR88908.1"/>
    <property type="molecule type" value="Genomic_DNA"/>
</dbReference>
<evidence type="ECO:0000256" key="10">
    <source>
        <dbReference type="HAMAP-Rule" id="MF_00033"/>
    </source>
</evidence>
<comment type="caution">
    <text evidence="14">The sequence shown here is derived from an EMBL/GenBank/DDBJ whole genome shotgun (WGS) entry which is preliminary data.</text>
</comment>
<dbReference type="PANTHER" id="PTHR21015">
    <property type="entry name" value="UDP-N-ACETYLGLUCOSAMINE--N-ACETYLMURAMYL-(PENTAPEPTIDE) PYROPHOSPHORYL-UNDECAPRENOL N-ACETYLGLUCOSAMINE TRANSFERASE 1"/>
    <property type="match status" value="1"/>
</dbReference>
<keyword evidence="8 10" id="KW-0131">Cell cycle</keyword>
<keyword evidence="1 10" id="KW-1003">Cell membrane</keyword>
<keyword evidence="11" id="KW-0812">Transmembrane</keyword>
<dbReference type="GO" id="GO:0009252">
    <property type="term" value="P:peptidoglycan biosynthetic process"/>
    <property type="evidence" value="ECO:0007669"/>
    <property type="project" value="UniProtKB-UniRule"/>
</dbReference>
<comment type="function">
    <text evidence="10">Cell wall formation. Catalyzes the transfer of a GlcNAc subunit on undecaprenyl-pyrophosphoryl-MurNAc-pentapeptide (lipid intermediate I) to form undecaprenyl-pyrophosphoryl-MurNAc-(pentapeptide)GlcNAc (lipid intermediate II).</text>
</comment>
<dbReference type="AlphaFoldDB" id="A0A0G0UJB1"/>
<keyword evidence="3 10" id="KW-0328">Glycosyltransferase</keyword>
<organism evidence="14 15">
    <name type="scientific">Candidatus Wolfebacteria bacterium GW2011_GWB1_41_12</name>
    <dbReference type="NCBI Taxonomy" id="1619006"/>
    <lineage>
        <taxon>Bacteria</taxon>
        <taxon>Candidatus Wolfeibacteriota</taxon>
    </lineage>
</organism>
<dbReference type="InterPro" id="IPR004276">
    <property type="entry name" value="GlycoTrans_28_N"/>
</dbReference>
<dbReference type="UniPathway" id="UPA00219"/>
<dbReference type="Pfam" id="PF04101">
    <property type="entry name" value="Glyco_tran_28_C"/>
    <property type="match status" value="1"/>
</dbReference>
<dbReference type="GO" id="GO:0005886">
    <property type="term" value="C:plasma membrane"/>
    <property type="evidence" value="ECO:0007669"/>
    <property type="project" value="UniProtKB-SubCell"/>
</dbReference>
<evidence type="ECO:0000259" key="13">
    <source>
        <dbReference type="Pfam" id="PF04101"/>
    </source>
</evidence>
<keyword evidence="11" id="KW-1133">Transmembrane helix</keyword>
<evidence type="ECO:0000256" key="1">
    <source>
        <dbReference type="ARBA" id="ARBA00022475"/>
    </source>
</evidence>
<dbReference type="GO" id="GO:0051991">
    <property type="term" value="F:UDP-N-acetyl-D-glucosamine:N-acetylmuramoyl-L-alanyl-D-glutamyl-meso-2,6-diaminopimelyl-D-alanyl-D-alanine-diphosphoundecaprenol 4-beta-N-acetylglucosaminlytransferase activity"/>
    <property type="evidence" value="ECO:0007669"/>
    <property type="project" value="RHEA"/>
</dbReference>